<evidence type="ECO:0000313" key="1">
    <source>
        <dbReference type="EMBL" id="SPD71964.1"/>
    </source>
</evidence>
<protein>
    <submittedName>
        <fullName evidence="1">Type I phosphodiesterase/nucleotide pyrophosphatase</fullName>
    </submittedName>
</protein>
<dbReference type="EMBL" id="OJIN01000018">
    <property type="protein sequence ID" value="SPD71964.1"/>
    <property type="molecule type" value="Genomic_DNA"/>
</dbReference>
<dbReference type="PANTHER" id="PTHR10151">
    <property type="entry name" value="ECTONUCLEOTIDE PYROPHOSPHATASE/PHOSPHODIESTERASE"/>
    <property type="match status" value="1"/>
</dbReference>
<dbReference type="PANTHER" id="PTHR10151:SF120">
    <property type="entry name" value="BIS(5'-ADENOSYL)-TRIPHOSPHATASE"/>
    <property type="match status" value="1"/>
</dbReference>
<organism evidence="1">
    <name type="scientific">uncultured Desulfobacterium sp</name>
    <dbReference type="NCBI Taxonomy" id="201089"/>
    <lineage>
        <taxon>Bacteria</taxon>
        <taxon>Pseudomonadati</taxon>
        <taxon>Thermodesulfobacteriota</taxon>
        <taxon>Desulfobacteria</taxon>
        <taxon>Desulfobacterales</taxon>
        <taxon>Desulfobacteriaceae</taxon>
        <taxon>Desulfobacterium</taxon>
        <taxon>environmental samples</taxon>
    </lineage>
</organism>
<gene>
    <name evidence="1" type="ORF">PITCH_A1140003</name>
</gene>
<dbReference type="SUPFAM" id="SSF53649">
    <property type="entry name" value="Alkaline phosphatase-like"/>
    <property type="match status" value="1"/>
</dbReference>
<dbReference type="Pfam" id="PF01663">
    <property type="entry name" value="Phosphodiest"/>
    <property type="match status" value="1"/>
</dbReference>
<name>A0A445MR51_9BACT</name>
<accession>A0A445MR51</accession>
<dbReference type="AlphaFoldDB" id="A0A445MR51"/>
<dbReference type="InterPro" id="IPR002591">
    <property type="entry name" value="Phosphodiest/P_Trfase"/>
</dbReference>
<reference evidence="1" key="1">
    <citation type="submission" date="2018-01" db="EMBL/GenBank/DDBJ databases">
        <authorList>
            <person name="Regsiter A."/>
            <person name="William W."/>
        </authorList>
    </citation>
    <scope>NUCLEOTIDE SEQUENCE</scope>
    <source>
        <strain evidence="1">TRIP AH-1</strain>
    </source>
</reference>
<dbReference type="Gene3D" id="3.40.720.10">
    <property type="entry name" value="Alkaline Phosphatase, subunit A"/>
    <property type="match status" value="1"/>
</dbReference>
<proteinExistence type="predicted"/>
<dbReference type="GO" id="GO:0016787">
    <property type="term" value="F:hydrolase activity"/>
    <property type="evidence" value="ECO:0007669"/>
    <property type="project" value="UniProtKB-ARBA"/>
</dbReference>
<sequence>MNKKRVIVIDVPGLSLNHVMSKGLMAHSNSLMSNGHVYRMRTVFPAVTLPVQASLTTGVSPEEHGVVSNGFYFPDSHQISFWEQAASLVEAERIWDRLKRRDAGIKTATLFFQNTLYAQCDAVITPRPMHTDEGLIQWCYSKPVGLYEEICSSIGEFDLTHYWGPMASIKSSQWISKASIEVAARIKPDLMFVYLPHLDYCMQKLGPDHPGVEMELSLVDNEIGRIVQGVNDLGLEGETIFIILSEYVFSGVAGDIAINRILRENGLLSVRSIKGREYLDLELSPAFAMADHQIAHIYIKPGREKSVRQVLEKTDGIDYVLDADGKKDHKIAHPRSGDIIAVSAKDRWFSYYWWFDREKEPDFAAHVDIHRKPGYDPLELFIEPGTFKISQDTSLIRGSHGYPAISQDQMTVLLISGHIPDRIKVPDGPVITDVSGVIETILTGD</sequence>
<dbReference type="InterPro" id="IPR017850">
    <property type="entry name" value="Alkaline_phosphatase_core_sf"/>
</dbReference>